<sequence length="123" mass="13225">MTTTETEPGRVRPFADVLRDIQGGEVADEAAMLMQQLVAAVQTHGKKGSMTLAIEVQPMKGNTSALMVSAQASIKPPKGEPTAAVFFFDGDNNLVRDDPRQLALPGVLREVGRAVNHDNIKEL</sequence>
<keyword evidence="2" id="KW-1185">Reference proteome</keyword>
<evidence type="ECO:0000313" key="2">
    <source>
        <dbReference type="Proteomes" id="UP001589647"/>
    </source>
</evidence>
<comment type="caution">
    <text evidence="1">The sequence shown here is derived from an EMBL/GenBank/DDBJ whole genome shotgun (WGS) entry which is preliminary data.</text>
</comment>
<accession>A0ABV5IYG2</accession>
<dbReference type="Proteomes" id="UP001589647">
    <property type="component" value="Unassembled WGS sequence"/>
</dbReference>
<protein>
    <submittedName>
        <fullName evidence="1">Uncharacterized protein</fullName>
    </submittedName>
</protein>
<dbReference type="RefSeq" id="WP_189648139.1">
    <property type="nucleotide sequence ID" value="NZ_BMRC01000006.1"/>
</dbReference>
<reference evidence="1 2" key="1">
    <citation type="submission" date="2024-09" db="EMBL/GenBank/DDBJ databases">
        <authorList>
            <person name="Sun Q."/>
            <person name="Mori K."/>
        </authorList>
    </citation>
    <scope>NUCLEOTIDE SEQUENCE [LARGE SCALE GENOMIC DNA]</scope>
    <source>
        <strain evidence="1 2">CCM 3426</strain>
    </source>
</reference>
<evidence type="ECO:0000313" key="1">
    <source>
        <dbReference type="EMBL" id="MFB9209612.1"/>
    </source>
</evidence>
<gene>
    <name evidence="1" type="ORF">ACFFV7_51110</name>
</gene>
<dbReference type="EMBL" id="JBHMEI010000104">
    <property type="protein sequence ID" value="MFB9209612.1"/>
    <property type="molecule type" value="Genomic_DNA"/>
</dbReference>
<organism evidence="1 2">
    <name type="scientific">Nonomuraea spiralis</name>
    <dbReference type="NCBI Taxonomy" id="46182"/>
    <lineage>
        <taxon>Bacteria</taxon>
        <taxon>Bacillati</taxon>
        <taxon>Actinomycetota</taxon>
        <taxon>Actinomycetes</taxon>
        <taxon>Streptosporangiales</taxon>
        <taxon>Streptosporangiaceae</taxon>
        <taxon>Nonomuraea</taxon>
    </lineage>
</organism>
<proteinExistence type="predicted"/>
<name>A0ABV5IYG2_9ACTN</name>